<dbReference type="EMBL" id="AMQM01002218">
    <property type="status" value="NOT_ANNOTATED_CDS"/>
    <property type="molecule type" value="Genomic_DNA"/>
</dbReference>
<protein>
    <submittedName>
        <fullName evidence="1 2">Uncharacterized protein</fullName>
    </submittedName>
</protein>
<dbReference type="CTD" id="20201275"/>
<dbReference type="GeneID" id="20201275"/>
<reference evidence="3" key="1">
    <citation type="submission" date="2012-12" db="EMBL/GenBank/DDBJ databases">
        <authorList>
            <person name="Hellsten U."/>
            <person name="Grimwood J."/>
            <person name="Chapman J.A."/>
            <person name="Shapiro H."/>
            <person name="Aerts A."/>
            <person name="Otillar R.P."/>
            <person name="Terry A.Y."/>
            <person name="Boore J.L."/>
            <person name="Simakov O."/>
            <person name="Marletaz F."/>
            <person name="Cho S.-J."/>
            <person name="Edsinger-Gonzales E."/>
            <person name="Havlak P."/>
            <person name="Kuo D.-H."/>
            <person name="Larsson T."/>
            <person name="Lv J."/>
            <person name="Arendt D."/>
            <person name="Savage R."/>
            <person name="Osoegawa K."/>
            <person name="de Jong P."/>
            <person name="Lindberg D.R."/>
            <person name="Seaver E.C."/>
            <person name="Weisblat D.A."/>
            <person name="Putnam N.H."/>
            <person name="Grigoriev I.V."/>
            <person name="Rokhsar D.S."/>
        </authorList>
    </citation>
    <scope>NUCLEOTIDE SEQUENCE</scope>
</reference>
<keyword evidence="3" id="KW-1185">Reference proteome</keyword>
<sequence length="186" mass="21973">MDSTAASFAEANDIRRFAGEAFSKHNENYDKFSVSFQEEMYKTFLKKMATWLKRKTSCLMCRKDVVFFCKKKYSYKAKLNMNNGCLEISLLLTYDMADHCYWNDNEITARFRNQSVNNIDMIILEKLPIVYYFRKLKFSKFQCGVFKYRVSCASSIEVTFPLDKNGMQFTLNLYHRSIPQTIVTKE</sequence>
<reference evidence="2" key="3">
    <citation type="submission" date="2015-06" db="UniProtKB">
        <authorList>
            <consortium name="EnsemblMetazoa"/>
        </authorList>
    </citation>
    <scope>IDENTIFICATION</scope>
</reference>
<dbReference type="KEGG" id="hro:HELRODRAFT_165940"/>
<accession>T1EXH5</accession>
<dbReference type="RefSeq" id="XP_009031249.1">
    <property type="nucleotide sequence ID" value="XM_009033001.1"/>
</dbReference>
<dbReference type="Proteomes" id="UP000015101">
    <property type="component" value="Unassembled WGS sequence"/>
</dbReference>
<dbReference type="AlphaFoldDB" id="T1EXH5"/>
<organism evidence="2 3">
    <name type="scientific">Helobdella robusta</name>
    <name type="common">Californian leech</name>
    <dbReference type="NCBI Taxonomy" id="6412"/>
    <lineage>
        <taxon>Eukaryota</taxon>
        <taxon>Metazoa</taxon>
        <taxon>Spiralia</taxon>
        <taxon>Lophotrochozoa</taxon>
        <taxon>Annelida</taxon>
        <taxon>Clitellata</taxon>
        <taxon>Hirudinea</taxon>
        <taxon>Rhynchobdellida</taxon>
        <taxon>Glossiphoniidae</taxon>
        <taxon>Helobdella</taxon>
    </lineage>
</organism>
<gene>
    <name evidence="2" type="primary">20201275</name>
    <name evidence="1" type="ORF">HELRODRAFT_165940</name>
</gene>
<dbReference type="EnsemblMetazoa" id="HelroT165940">
    <property type="protein sequence ID" value="HelroP165940"/>
    <property type="gene ID" value="HelroG165940"/>
</dbReference>
<dbReference type="InParanoid" id="T1EXH5"/>
<reference evidence="1 3" key="2">
    <citation type="journal article" date="2013" name="Nature">
        <title>Insights into bilaterian evolution from three spiralian genomes.</title>
        <authorList>
            <person name="Simakov O."/>
            <person name="Marletaz F."/>
            <person name="Cho S.J."/>
            <person name="Edsinger-Gonzales E."/>
            <person name="Havlak P."/>
            <person name="Hellsten U."/>
            <person name="Kuo D.H."/>
            <person name="Larsson T."/>
            <person name="Lv J."/>
            <person name="Arendt D."/>
            <person name="Savage R."/>
            <person name="Osoegawa K."/>
            <person name="de Jong P."/>
            <person name="Grimwood J."/>
            <person name="Chapman J.A."/>
            <person name="Shapiro H."/>
            <person name="Aerts A."/>
            <person name="Otillar R.P."/>
            <person name="Terry A.Y."/>
            <person name="Boore J.L."/>
            <person name="Grigoriev I.V."/>
            <person name="Lindberg D.R."/>
            <person name="Seaver E.C."/>
            <person name="Weisblat D.A."/>
            <person name="Putnam N.H."/>
            <person name="Rokhsar D.S."/>
        </authorList>
    </citation>
    <scope>NUCLEOTIDE SEQUENCE</scope>
</reference>
<dbReference type="HOGENOM" id="CLU_1455975_0_0_1"/>
<evidence type="ECO:0000313" key="1">
    <source>
        <dbReference type="EMBL" id="ESN90293.1"/>
    </source>
</evidence>
<evidence type="ECO:0000313" key="2">
    <source>
        <dbReference type="EnsemblMetazoa" id="HelroP165940"/>
    </source>
</evidence>
<proteinExistence type="predicted"/>
<dbReference type="EMBL" id="KB097753">
    <property type="protein sequence ID" value="ESN90293.1"/>
    <property type="molecule type" value="Genomic_DNA"/>
</dbReference>
<name>T1EXH5_HELRO</name>
<evidence type="ECO:0000313" key="3">
    <source>
        <dbReference type="Proteomes" id="UP000015101"/>
    </source>
</evidence>